<accession>A0A8X6MU82</accession>
<evidence type="ECO:0000313" key="1">
    <source>
        <dbReference type="EMBL" id="GFS78193.1"/>
    </source>
</evidence>
<dbReference type="AlphaFoldDB" id="A0A8X6MU82"/>
<name>A0A8X6MU82_NEPPI</name>
<dbReference type="EMBL" id="BMAW01097163">
    <property type="protein sequence ID" value="GFS78193.1"/>
    <property type="molecule type" value="Genomic_DNA"/>
</dbReference>
<keyword evidence="2" id="KW-1185">Reference proteome</keyword>
<evidence type="ECO:0000313" key="2">
    <source>
        <dbReference type="Proteomes" id="UP000887013"/>
    </source>
</evidence>
<gene>
    <name evidence="1" type="ORF">NPIL_561161</name>
</gene>
<reference evidence="1" key="1">
    <citation type="submission" date="2020-08" db="EMBL/GenBank/DDBJ databases">
        <title>Multicomponent nature underlies the extraordinary mechanical properties of spider dragline silk.</title>
        <authorList>
            <person name="Kono N."/>
            <person name="Nakamura H."/>
            <person name="Mori M."/>
            <person name="Yoshida Y."/>
            <person name="Ohtoshi R."/>
            <person name="Malay A.D."/>
            <person name="Moran D.A.P."/>
            <person name="Tomita M."/>
            <person name="Numata K."/>
            <person name="Arakawa K."/>
        </authorList>
    </citation>
    <scope>NUCLEOTIDE SEQUENCE</scope>
</reference>
<dbReference type="Proteomes" id="UP000887013">
    <property type="component" value="Unassembled WGS sequence"/>
</dbReference>
<sequence>MKTQNLFLLFSSKIGFPRRRKSYASIFEREGTETVFCVSERRAPAKEKAFPPPQRRGVEVARKEYFRAENRNGSTAFRKEEQLPWKKARFPLHVAWRHDSAVCEINKDCHKLSEKILSLMKRPLRKNESK</sequence>
<proteinExistence type="predicted"/>
<comment type="caution">
    <text evidence="1">The sequence shown here is derived from an EMBL/GenBank/DDBJ whole genome shotgun (WGS) entry which is preliminary data.</text>
</comment>
<protein>
    <submittedName>
        <fullName evidence="1">Uncharacterized protein</fullName>
    </submittedName>
</protein>
<organism evidence="1 2">
    <name type="scientific">Nephila pilipes</name>
    <name type="common">Giant wood spider</name>
    <name type="synonym">Nephila maculata</name>
    <dbReference type="NCBI Taxonomy" id="299642"/>
    <lineage>
        <taxon>Eukaryota</taxon>
        <taxon>Metazoa</taxon>
        <taxon>Ecdysozoa</taxon>
        <taxon>Arthropoda</taxon>
        <taxon>Chelicerata</taxon>
        <taxon>Arachnida</taxon>
        <taxon>Araneae</taxon>
        <taxon>Araneomorphae</taxon>
        <taxon>Entelegynae</taxon>
        <taxon>Araneoidea</taxon>
        <taxon>Nephilidae</taxon>
        <taxon>Nephila</taxon>
    </lineage>
</organism>